<reference evidence="6" key="1">
    <citation type="submission" date="2020-06" db="EMBL/GenBank/DDBJ databases">
        <authorList>
            <consortium name="Plant Systems Biology data submission"/>
        </authorList>
    </citation>
    <scope>NUCLEOTIDE SEQUENCE</scope>
    <source>
        <strain evidence="6">D6</strain>
    </source>
</reference>
<dbReference type="CDD" id="cd02440">
    <property type="entry name" value="AdoMet_MTases"/>
    <property type="match status" value="1"/>
</dbReference>
<proteinExistence type="inferred from homology"/>
<comment type="similarity">
    <text evidence="1">Belongs to the methyltransferase superfamily.</text>
</comment>
<evidence type="ECO:0000313" key="6">
    <source>
        <dbReference type="EMBL" id="CAB9517756.1"/>
    </source>
</evidence>
<feature type="domain" description="Methyltransferase" evidence="5">
    <location>
        <begin position="42"/>
        <end position="197"/>
    </location>
</feature>
<dbReference type="EMBL" id="CAICTM010000877">
    <property type="protein sequence ID" value="CAB9517756.1"/>
    <property type="molecule type" value="Genomic_DNA"/>
</dbReference>
<dbReference type="Proteomes" id="UP001153069">
    <property type="component" value="Unassembled WGS sequence"/>
</dbReference>
<dbReference type="Pfam" id="PF13847">
    <property type="entry name" value="Methyltransf_31"/>
    <property type="match status" value="1"/>
</dbReference>
<evidence type="ECO:0000313" key="7">
    <source>
        <dbReference type="Proteomes" id="UP001153069"/>
    </source>
</evidence>
<keyword evidence="7" id="KW-1185">Reference proteome</keyword>
<dbReference type="InterPro" id="IPR025714">
    <property type="entry name" value="Methyltranfer_dom"/>
</dbReference>
<dbReference type="GO" id="GO:0032259">
    <property type="term" value="P:methylation"/>
    <property type="evidence" value="ECO:0007669"/>
    <property type="project" value="UniProtKB-KW"/>
</dbReference>
<sequence>MKDNNELGIRPFEWLTDSASVVPLVRAAVASPPSSERHEAKLLKILHVGSGSSVLGEHLVETMGDDIERVVNVDVDTETLHRMKQRWDKVAKDTATRDKLDFCTADFAATKGVVIIEEYPSGYFDICIDKSTLDCTLCSDSASAGLLTEVYRLLNPSGGIYICISFHHLDLLQPLLQDLPGAHWDVSHTIMQRQVEDLIGNNNNNNNKPDGVAEEKGKQDATNSLCTKSQGAWASGSFEPDEQYRRTVNVLTCRRRLPADPLEKSCAILLDREKVKTHINSTNDLWFQHHNPMLTSKRKETIHCLFQQQQGESEEGTCDLETAYSILFTEAERELLTFDLFLEDWQAWISQQQQQQQQKEDPGFPNDKMSVETALAFLEEMQ</sequence>
<name>A0A9N8EEE8_9STRA</name>
<dbReference type="Gene3D" id="3.40.50.150">
    <property type="entry name" value="Vaccinia Virus protein VP39"/>
    <property type="match status" value="1"/>
</dbReference>
<accession>A0A9N8EEE8</accession>
<dbReference type="PANTHER" id="PTHR12176:SF84">
    <property type="entry name" value="METHYLTRANSFERASE DOMAIN-CONTAINING PROTEIN"/>
    <property type="match status" value="1"/>
</dbReference>
<evidence type="ECO:0000259" key="5">
    <source>
        <dbReference type="Pfam" id="PF13847"/>
    </source>
</evidence>
<evidence type="ECO:0000256" key="3">
    <source>
        <dbReference type="ARBA" id="ARBA00022679"/>
    </source>
</evidence>
<keyword evidence="2" id="KW-0489">Methyltransferase</keyword>
<keyword evidence="3" id="KW-0808">Transferase</keyword>
<dbReference type="InterPro" id="IPR051419">
    <property type="entry name" value="Lys/N-term_MeTrsfase_sf"/>
</dbReference>
<dbReference type="PANTHER" id="PTHR12176">
    <property type="entry name" value="SAM-DEPENDENT METHYLTRANSFERASE SUPERFAMILY PROTEIN"/>
    <property type="match status" value="1"/>
</dbReference>
<evidence type="ECO:0000256" key="2">
    <source>
        <dbReference type="ARBA" id="ARBA00022603"/>
    </source>
</evidence>
<feature type="region of interest" description="Disordered" evidence="4">
    <location>
        <begin position="199"/>
        <end position="221"/>
    </location>
</feature>
<dbReference type="OrthoDB" id="411785at2759"/>
<evidence type="ECO:0000256" key="1">
    <source>
        <dbReference type="ARBA" id="ARBA00008361"/>
    </source>
</evidence>
<dbReference type="GO" id="GO:0008168">
    <property type="term" value="F:methyltransferase activity"/>
    <property type="evidence" value="ECO:0007669"/>
    <property type="project" value="UniProtKB-KW"/>
</dbReference>
<organism evidence="6 7">
    <name type="scientific">Seminavis robusta</name>
    <dbReference type="NCBI Taxonomy" id="568900"/>
    <lineage>
        <taxon>Eukaryota</taxon>
        <taxon>Sar</taxon>
        <taxon>Stramenopiles</taxon>
        <taxon>Ochrophyta</taxon>
        <taxon>Bacillariophyta</taxon>
        <taxon>Bacillariophyceae</taxon>
        <taxon>Bacillariophycidae</taxon>
        <taxon>Naviculales</taxon>
        <taxon>Naviculaceae</taxon>
        <taxon>Seminavis</taxon>
    </lineage>
</organism>
<protein>
    <recommendedName>
        <fullName evidence="5">Methyltransferase domain-containing protein</fullName>
    </recommendedName>
</protein>
<comment type="caution">
    <text evidence="6">The sequence shown here is derived from an EMBL/GenBank/DDBJ whole genome shotgun (WGS) entry which is preliminary data.</text>
</comment>
<dbReference type="InterPro" id="IPR029063">
    <property type="entry name" value="SAM-dependent_MTases_sf"/>
</dbReference>
<dbReference type="AlphaFoldDB" id="A0A9N8EEE8"/>
<gene>
    <name evidence="6" type="ORF">SEMRO_878_G214800.2</name>
</gene>
<dbReference type="SUPFAM" id="SSF53335">
    <property type="entry name" value="S-adenosyl-L-methionine-dependent methyltransferases"/>
    <property type="match status" value="1"/>
</dbReference>
<evidence type="ECO:0000256" key="4">
    <source>
        <dbReference type="SAM" id="MobiDB-lite"/>
    </source>
</evidence>